<dbReference type="Proteomes" id="UP000521379">
    <property type="component" value="Unassembled WGS sequence"/>
</dbReference>
<dbReference type="Gene3D" id="3.40.50.10420">
    <property type="entry name" value="NagB/RpiA/CoA transferase-like"/>
    <property type="match status" value="1"/>
</dbReference>
<dbReference type="PANTHER" id="PTHR23407:SF1">
    <property type="entry name" value="5-FORMYLTETRAHYDROFOLATE CYCLO-LIGASE"/>
    <property type="match status" value="1"/>
</dbReference>
<dbReference type="EMBL" id="JAAVUN010000015">
    <property type="protein sequence ID" value="NKE10012.1"/>
    <property type="molecule type" value="Genomic_DNA"/>
</dbReference>
<dbReference type="GO" id="GO:0046872">
    <property type="term" value="F:metal ion binding"/>
    <property type="evidence" value="ECO:0007669"/>
    <property type="project" value="UniProtKB-KW"/>
</dbReference>
<comment type="caution">
    <text evidence="7">The sequence shown here is derived from an EMBL/GenBank/DDBJ whole genome shotgun (WGS) entry which is preliminary data.</text>
</comment>
<evidence type="ECO:0000313" key="7">
    <source>
        <dbReference type="EMBL" id="NKE10012.1"/>
    </source>
</evidence>
<feature type="compositionally biased region" description="Basic and acidic residues" evidence="6">
    <location>
        <begin position="1"/>
        <end position="12"/>
    </location>
</feature>
<dbReference type="Pfam" id="PF01812">
    <property type="entry name" value="5-FTHF_cyc-lig"/>
    <property type="match status" value="1"/>
</dbReference>
<keyword evidence="3 4" id="KW-0067">ATP-binding</keyword>
<dbReference type="GO" id="GO:0035999">
    <property type="term" value="P:tetrahydrofolate interconversion"/>
    <property type="evidence" value="ECO:0007669"/>
    <property type="project" value="TreeGrafter"/>
</dbReference>
<evidence type="ECO:0000256" key="1">
    <source>
        <dbReference type="ARBA" id="ARBA00010638"/>
    </source>
</evidence>
<dbReference type="GO" id="GO:0005524">
    <property type="term" value="F:ATP binding"/>
    <property type="evidence" value="ECO:0007669"/>
    <property type="project" value="UniProtKB-KW"/>
</dbReference>
<comment type="cofactor">
    <cofactor evidence="5">
        <name>Mg(2+)</name>
        <dbReference type="ChEBI" id="CHEBI:18420"/>
    </cofactor>
</comment>
<feature type="binding site" evidence="4">
    <location>
        <position position="57"/>
    </location>
    <ligand>
        <name>substrate</name>
    </ligand>
</feature>
<evidence type="ECO:0000313" key="8">
    <source>
        <dbReference type="Proteomes" id="UP000521379"/>
    </source>
</evidence>
<dbReference type="InterPro" id="IPR037171">
    <property type="entry name" value="NagB/RpiA_transferase-like"/>
</dbReference>
<dbReference type="InterPro" id="IPR002698">
    <property type="entry name" value="FTHF_cligase"/>
</dbReference>
<evidence type="ECO:0000256" key="4">
    <source>
        <dbReference type="PIRSR" id="PIRSR006806-1"/>
    </source>
</evidence>
<evidence type="ECO:0000256" key="2">
    <source>
        <dbReference type="ARBA" id="ARBA00022741"/>
    </source>
</evidence>
<keyword evidence="8" id="KW-1185">Reference proteome</keyword>
<dbReference type="PANTHER" id="PTHR23407">
    <property type="entry name" value="ATPASE INHIBITOR/5-FORMYLTETRAHYDROFOLATE CYCLO-LIGASE"/>
    <property type="match status" value="1"/>
</dbReference>
<dbReference type="GO" id="GO:0030272">
    <property type="term" value="F:5-formyltetrahydrofolate cyclo-ligase activity"/>
    <property type="evidence" value="ECO:0007669"/>
    <property type="project" value="UniProtKB-EC"/>
</dbReference>
<comment type="catalytic activity">
    <reaction evidence="5">
        <text>(6S)-5-formyl-5,6,7,8-tetrahydrofolate + ATP = (6R)-5,10-methenyltetrahydrofolate + ADP + phosphate</text>
        <dbReference type="Rhea" id="RHEA:10488"/>
        <dbReference type="ChEBI" id="CHEBI:30616"/>
        <dbReference type="ChEBI" id="CHEBI:43474"/>
        <dbReference type="ChEBI" id="CHEBI:57455"/>
        <dbReference type="ChEBI" id="CHEBI:57457"/>
        <dbReference type="ChEBI" id="CHEBI:456216"/>
        <dbReference type="EC" id="6.3.3.2"/>
    </reaction>
</comment>
<feature type="compositionally biased region" description="Basic residues" evidence="6">
    <location>
        <begin position="13"/>
        <end position="22"/>
    </location>
</feature>
<proteinExistence type="inferred from homology"/>
<gene>
    <name evidence="7" type="ORF">GTW58_08715</name>
</gene>
<reference evidence="7 8" key="1">
    <citation type="submission" date="2020-02" db="EMBL/GenBank/DDBJ databases">
        <authorList>
            <person name="Sun Q."/>
        </authorList>
    </citation>
    <scope>NUCLEOTIDE SEQUENCE [LARGE SCALE GENOMIC DNA]</scope>
    <source>
        <strain evidence="7 8">YIM 13062</strain>
    </source>
</reference>
<feature type="binding site" evidence="4">
    <location>
        <position position="62"/>
    </location>
    <ligand>
        <name>substrate</name>
    </ligand>
</feature>
<feature type="binding site" evidence="4">
    <location>
        <begin position="138"/>
        <end position="146"/>
    </location>
    <ligand>
        <name>ATP</name>
        <dbReference type="ChEBI" id="CHEBI:30616"/>
    </ligand>
</feature>
<dbReference type="PIRSF" id="PIRSF006806">
    <property type="entry name" value="FTHF_cligase"/>
    <property type="match status" value="1"/>
</dbReference>
<name>A0A846TW79_9MICC</name>
<dbReference type="RefSeq" id="WP_156125460.1">
    <property type="nucleotide sequence ID" value="NZ_JAAVUN010000015.1"/>
</dbReference>
<dbReference type="SUPFAM" id="SSF100950">
    <property type="entry name" value="NagB/RpiA/CoA transferase-like"/>
    <property type="match status" value="1"/>
</dbReference>
<dbReference type="NCBIfam" id="TIGR02727">
    <property type="entry name" value="MTHFS_bact"/>
    <property type="match status" value="1"/>
</dbReference>
<dbReference type="InterPro" id="IPR024185">
    <property type="entry name" value="FTHF_cligase-like_sf"/>
</dbReference>
<organism evidence="7 8">
    <name type="scientific">Kocuria subflava</name>
    <dbReference type="NCBI Taxonomy" id="1736139"/>
    <lineage>
        <taxon>Bacteria</taxon>
        <taxon>Bacillati</taxon>
        <taxon>Actinomycetota</taxon>
        <taxon>Actinomycetes</taxon>
        <taxon>Micrococcales</taxon>
        <taxon>Micrococcaceae</taxon>
        <taxon>Kocuria</taxon>
    </lineage>
</organism>
<sequence length="207" mass="22909">MNQHLDRHEAKKNLRRTIRRQRQGLTQPFRSQAAAGFRSGLDQLCQELPVGPVLAYLPTEQEPPLRPALEKLQLTRQVWLPVVQPERQLLWVRWSPQTRFRPTGPGGLMQPVGPALPAPQRPALVLVPAMAIDDDGVRLGMGGGYYDIFLADLNGLAEANRDCVPPAAQVACVFHQEVLPTGAVPADPWDARIPMVLTERGVRDLSA</sequence>
<comment type="similarity">
    <text evidence="1 5">Belongs to the 5-formyltetrahydrofolate cyclo-ligase family.</text>
</comment>
<dbReference type="AlphaFoldDB" id="A0A846TW79"/>
<dbReference type="GO" id="GO:0009396">
    <property type="term" value="P:folic acid-containing compound biosynthetic process"/>
    <property type="evidence" value="ECO:0007669"/>
    <property type="project" value="TreeGrafter"/>
</dbReference>
<keyword evidence="2 4" id="KW-0547">Nucleotide-binding</keyword>
<feature type="binding site" evidence="4">
    <location>
        <begin position="11"/>
        <end position="15"/>
    </location>
    <ligand>
        <name>ATP</name>
        <dbReference type="ChEBI" id="CHEBI:30616"/>
    </ligand>
</feature>
<keyword evidence="5" id="KW-0479">Metal-binding</keyword>
<accession>A0A846TW79</accession>
<evidence type="ECO:0000256" key="3">
    <source>
        <dbReference type="ARBA" id="ARBA00022840"/>
    </source>
</evidence>
<evidence type="ECO:0000256" key="6">
    <source>
        <dbReference type="SAM" id="MobiDB-lite"/>
    </source>
</evidence>
<protein>
    <recommendedName>
        <fullName evidence="5">5-formyltetrahydrofolate cyclo-ligase</fullName>
        <ecNumber evidence="5">6.3.3.2</ecNumber>
    </recommendedName>
</protein>
<keyword evidence="7" id="KW-0436">Ligase</keyword>
<keyword evidence="5" id="KW-0460">Magnesium</keyword>
<dbReference type="EC" id="6.3.3.2" evidence="5"/>
<feature type="region of interest" description="Disordered" evidence="6">
    <location>
        <begin position="1"/>
        <end position="30"/>
    </location>
</feature>
<evidence type="ECO:0000256" key="5">
    <source>
        <dbReference type="RuleBase" id="RU361279"/>
    </source>
</evidence>